<sequence>MLFSEHCLYEGTGLNRPKFLVRKRGILPAFGLKLIVVEHLDGLIGLHDDA</sequence>
<accession>A0A383BYE2</accession>
<organism evidence="1">
    <name type="scientific">marine metagenome</name>
    <dbReference type="NCBI Taxonomy" id="408172"/>
    <lineage>
        <taxon>unclassified sequences</taxon>
        <taxon>metagenomes</taxon>
        <taxon>ecological metagenomes</taxon>
    </lineage>
</organism>
<dbReference type="EMBL" id="UINC01204494">
    <property type="protein sequence ID" value="SVE25246.1"/>
    <property type="molecule type" value="Genomic_DNA"/>
</dbReference>
<evidence type="ECO:0000313" key="1">
    <source>
        <dbReference type="EMBL" id="SVE25246.1"/>
    </source>
</evidence>
<proteinExistence type="predicted"/>
<dbReference type="AlphaFoldDB" id="A0A383BYE2"/>
<gene>
    <name evidence="1" type="ORF">METZ01_LOCUS478100</name>
</gene>
<protein>
    <submittedName>
        <fullName evidence="1">Uncharacterized protein</fullName>
    </submittedName>
</protein>
<reference evidence="1" key="1">
    <citation type="submission" date="2018-05" db="EMBL/GenBank/DDBJ databases">
        <authorList>
            <person name="Lanie J.A."/>
            <person name="Ng W.-L."/>
            <person name="Kazmierczak K.M."/>
            <person name="Andrzejewski T.M."/>
            <person name="Davidsen T.M."/>
            <person name="Wayne K.J."/>
            <person name="Tettelin H."/>
            <person name="Glass J.I."/>
            <person name="Rusch D."/>
            <person name="Podicherti R."/>
            <person name="Tsui H.-C.T."/>
            <person name="Winkler M.E."/>
        </authorList>
    </citation>
    <scope>NUCLEOTIDE SEQUENCE</scope>
</reference>
<name>A0A383BYE2_9ZZZZ</name>